<keyword evidence="5 8" id="KW-0812">Transmembrane</keyword>
<accession>B9Z3T5</accession>
<evidence type="ECO:0000256" key="2">
    <source>
        <dbReference type="ARBA" id="ARBA00010892"/>
    </source>
</evidence>
<dbReference type="NCBIfam" id="TIGR00802">
    <property type="entry name" value="nico"/>
    <property type="match status" value="1"/>
</dbReference>
<dbReference type="GO" id="GO:0005886">
    <property type="term" value="C:plasma membrane"/>
    <property type="evidence" value="ECO:0007669"/>
    <property type="project" value="UniProtKB-SubCell"/>
</dbReference>
<gene>
    <name evidence="9" type="ORF">FuraDRAFT_2020</name>
</gene>
<organism evidence="9 10">
    <name type="scientific">Pseudogulbenkiania ferrooxidans 2002</name>
    <dbReference type="NCBI Taxonomy" id="279714"/>
    <lineage>
        <taxon>Bacteria</taxon>
        <taxon>Pseudomonadati</taxon>
        <taxon>Pseudomonadota</taxon>
        <taxon>Betaproteobacteria</taxon>
        <taxon>Neisseriales</taxon>
        <taxon>Chromobacteriaceae</taxon>
        <taxon>Pseudogulbenkiania</taxon>
    </lineage>
</organism>
<reference evidence="9 10" key="1">
    <citation type="submission" date="2009-02" db="EMBL/GenBank/DDBJ databases">
        <title>Sequencing of the draft genome and assembly of Lutiella nitroferrum 2002.</title>
        <authorList>
            <consortium name="US DOE Joint Genome Institute (JGI-PGF)"/>
            <person name="Lucas S."/>
            <person name="Copeland A."/>
            <person name="Lapidus A."/>
            <person name="Glavina del Rio T."/>
            <person name="Tice H."/>
            <person name="Bruce D."/>
            <person name="Goodwin L."/>
            <person name="Pitluck S."/>
            <person name="Larimer F."/>
            <person name="Land M.L."/>
            <person name="Hauser L."/>
            <person name="Coates J.D."/>
        </authorList>
    </citation>
    <scope>NUCLEOTIDE SEQUENCE [LARGE SCALE GENOMIC DNA]</scope>
    <source>
        <strain evidence="9 10">2002</strain>
    </source>
</reference>
<dbReference type="RefSeq" id="WP_008954040.1">
    <property type="nucleotide sequence ID" value="NZ_ACIS01000005.1"/>
</dbReference>
<keyword evidence="4" id="KW-0533">Nickel</keyword>
<comment type="similarity">
    <text evidence="2 8">Belongs to the NiCoT transporter (TC 2.A.52) family.</text>
</comment>
<dbReference type="InterPro" id="IPR011541">
    <property type="entry name" value="Ni/Co_transpt_high_affinity"/>
</dbReference>
<evidence type="ECO:0000256" key="4">
    <source>
        <dbReference type="ARBA" id="ARBA00022596"/>
    </source>
</evidence>
<sequence length="350" mass="38079" precursor="true">MTSHHPSRPGGRSRLVGILAFLFIANLLAWAWAFSAFSAQPALLGTALLAYLFGLRHAVDPDHIAAIDNVVRKLMQEGKQPYATGFFFSIGHSALIVLAVAIIVTTTEALQSRFAAFKTLGGLVSTSISAFFLLAIALTNLMILKGVWRNFQRVKRGEDVSAEEMNLLLSGQGLLARLFRPLFRLVTKSWHMFPIGFLFGLGFDTATEIGLFSVSASHASAGTSLWNVMVFPVLFAAGMALVDTLDSMLMVGAYGWAFVNPLRKLWYNLTITTISVLVAFGIGGIEALGLLASQLQLTGAFWDGVALLNESLAHFGYLVIGIFIASWAVSAGIYRWRGYEMRYGKAQDSL</sequence>
<evidence type="ECO:0000313" key="9">
    <source>
        <dbReference type="EMBL" id="EEG08512.1"/>
    </source>
</evidence>
<evidence type="ECO:0000256" key="6">
    <source>
        <dbReference type="ARBA" id="ARBA00022989"/>
    </source>
</evidence>
<evidence type="ECO:0000256" key="7">
    <source>
        <dbReference type="ARBA" id="ARBA00023136"/>
    </source>
</evidence>
<dbReference type="GO" id="GO:0012505">
    <property type="term" value="C:endomembrane system"/>
    <property type="evidence" value="ECO:0007669"/>
    <property type="project" value="UniProtKB-SubCell"/>
</dbReference>
<dbReference type="Proteomes" id="UP000003165">
    <property type="component" value="Unassembled WGS sequence"/>
</dbReference>
<evidence type="ECO:0000256" key="3">
    <source>
        <dbReference type="ARBA" id="ARBA00022448"/>
    </source>
</evidence>
<feature type="transmembrane region" description="Helical" evidence="8">
    <location>
        <begin position="265"/>
        <end position="292"/>
    </location>
</feature>
<evidence type="ECO:0000256" key="5">
    <source>
        <dbReference type="ARBA" id="ARBA00022692"/>
    </source>
</evidence>
<dbReference type="PANTHER" id="PTHR31611:SF0">
    <property type="entry name" value="HIGH-AFFINITY NICKEL TRANSPORT PROTEIN NIC1"/>
    <property type="match status" value="1"/>
</dbReference>
<feature type="transmembrane region" description="Helical" evidence="8">
    <location>
        <begin position="82"/>
        <end position="104"/>
    </location>
</feature>
<dbReference type="eggNOG" id="COG3376">
    <property type="taxonomic scope" value="Bacteria"/>
</dbReference>
<feature type="transmembrane region" description="Helical" evidence="8">
    <location>
        <begin position="124"/>
        <end position="148"/>
    </location>
</feature>
<keyword evidence="10" id="KW-1185">Reference proteome</keyword>
<proteinExistence type="inferred from homology"/>
<feature type="transmembrane region" description="Helical" evidence="8">
    <location>
        <begin position="312"/>
        <end position="334"/>
    </location>
</feature>
<dbReference type="AlphaFoldDB" id="B9Z3T5"/>
<evidence type="ECO:0000313" key="10">
    <source>
        <dbReference type="Proteomes" id="UP000003165"/>
    </source>
</evidence>
<dbReference type="Pfam" id="PF03824">
    <property type="entry name" value="NicO"/>
    <property type="match status" value="1"/>
</dbReference>
<keyword evidence="7 8" id="KW-0472">Membrane</keyword>
<evidence type="ECO:0000256" key="8">
    <source>
        <dbReference type="RuleBase" id="RU362101"/>
    </source>
</evidence>
<protein>
    <recommendedName>
        <fullName evidence="8">Nickel/cobalt efflux system</fullName>
    </recommendedName>
</protein>
<comment type="caution">
    <text evidence="9">The sequence shown here is derived from an EMBL/GenBank/DDBJ whole genome shotgun (WGS) entry which is preliminary data.</text>
</comment>
<feature type="transmembrane region" description="Helical" evidence="8">
    <location>
        <begin position="190"/>
        <end position="212"/>
    </location>
</feature>
<comment type="subcellular location">
    <subcellularLocation>
        <location evidence="8">Cell membrane</location>
        <topology evidence="8">Multi-pass membrane protein</topology>
    </subcellularLocation>
    <subcellularLocation>
        <location evidence="1">Endomembrane system</location>
        <topology evidence="1">Multi-pass membrane protein</topology>
    </subcellularLocation>
</comment>
<dbReference type="InterPro" id="IPR004688">
    <property type="entry name" value="Ni/Co_transpt"/>
</dbReference>
<evidence type="ECO:0000256" key="1">
    <source>
        <dbReference type="ARBA" id="ARBA00004127"/>
    </source>
</evidence>
<feature type="transmembrane region" description="Helical" evidence="8">
    <location>
        <begin position="15"/>
        <end position="33"/>
    </location>
</feature>
<dbReference type="GO" id="GO:0015099">
    <property type="term" value="F:nickel cation transmembrane transporter activity"/>
    <property type="evidence" value="ECO:0007669"/>
    <property type="project" value="UniProtKB-UniRule"/>
</dbReference>
<feature type="transmembrane region" description="Helical" evidence="8">
    <location>
        <begin position="39"/>
        <end position="55"/>
    </location>
</feature>
<name>B9Z3T5_9NEIS</name>
<dbReference type="PANTHER" id="PTHR31611">
    <property type="entry name" value="HIGH-AFFINITY NICKEL TRANSPORT PROTEIN NIC1"/>
    <property type="match status" value="1"/>
</dbReference>
<keyword evidence="6 8" id="KW-1133">Transmembrane helix</keyword>
<dbReference type="EMBL" id="ACIS01000005">
    <property type="protein sequence ID" value="EEG08512.1"/>
    <property type="molecule type" value="Genomic_DNA"/>
</dbReference>
<keyword evidence="3 8" id="KW-0813">Transport</keyword>